<keyword evidence="5" id="KW-1185">Reference proteome</keyword>
<keyword evidence="1" id="KW-0046">Antibiotic resistance</keyword>
<proteinExistence type="predicted"/>
<organism evidence="4 5">
    <name type="scientific">Skermania pinensis</name>
    <dbReference type="NCBI Taxonomy" id="39122"/>
    <lineage>
        <taxon>Bacteria</taxon>
        <taxon>Bacillati</taxon>
        <taxon>Actinomycetota</taxon>
        <taxon>Actinomycetes</taxon>
        <taxon>Mycobacteriales</taxon>
        <taxon>Gordoniaceae</taxon>
        <taxon>Skermania</taxon>
    </lineage>
</organism>
<feature type="region of interest" description="Disordered" evidence="2">
    <location>
        <begin position="1"/>
        <end position="24"/>
    </location>
</feature>
<evidence type="ECO:0000256" key="1">
    <source>
        <dbReference type="ARBA" id="ARBA00023251"/>
    </source>
</evidence>
<dbReference type="InterPro" id="IPR000182">
    <property type="entry name" value="GNAT_dom"/>
</dbReference>
<evidence type="ECO:0000259" key="3">
    <source>
        <dbReference type="PROSITE" id="PS51186"/>
    </source>
</evidence>
<sequence length="224" mass="23928">MCPVGDADATVSGRQGRPDRAGRADGLTGSVVVIPAVPDGAAPVITFRRLARADFPRLAGWLATPHVQRRWAHEVEPAAIERDFGGSIDGTEPSNSWIVAADAVPIGFIQDYAIDAYPEYVAELTPVTDLPPGAVSIDYFIGDERYLGRGVGTRLIAEFCARLWARYPAAPCLVVPVNSQNPASWRALAAAGFRLIAVADLVPDVPGDPPAHHLMRLDRERGSG</sequence>
<accession>A0ABX8SAJ7</accession>
<dbReference type="InterPro" id="IPR016181">
    <property type="entry name" value="Acyl_CoA_acyltransferase"/>
</dbReference>
<name>A0ABX8SAJ7_9ACTN</name>
<protein>
    <submittedName>
        <fullName evidence="4">Acetyltransferase</fullName>
    </submittedName>
</protein>
<dbReference type="Pfam" id="PF13523">
    <property type="entry name" value="Acetyltransf_8"/>
    <property type="match status" value="1"/>
</dbReference>
<dbReference type="EMBL" id="CP079105">
    <property type="protein sequence ID" value="QXQ14014.1"/>
    <property type="molecule type" value="Genomic_DNA"/>
</dbReference>
<evidence type="ECO:0000313" key="5">
    <source>
        <dbReference type="Proteomes" id="UP000887023"/>
    </source>
</evidence>
<dbReference type="SUPFAM" id="SSF55729">
    <property type="entry name" value="Acyl-CoA N-acyltransferases (Nat)"/>
    <property type="match status" value="1"/>
</dbReference>
<dbReference type="PANTHER" id="PTHR31438">
    <property type="entry name" value="LYSINE N-ACYLTRANSFERASE C17G9.06C-RELATED"/>
    <property type="match status" value="1"/>
</dbReference>
<dbReference type="PROSITE" id="PS51186">
    <property type="entry name" value="GNAT"/>
    <property type="match status" value="1"/>
</dbReference>
<dbReference type="PANTHER" id="PTHR31438:SF1">
    <property type="entry name" value="LYSINE N-ACYLTRANSFERASE C17G9.06C-RELATED"/>
    <property type="match status" value="1"/>
</dbReference>
<dbReference type="Gene3D" id="3.40.630.30">
    <property type="match status" value="1"/>
</dbReference>
<gene>
    <name evidence="4" type="ORF">KV203_00640</name>
</gene>
<evidence type="ECO:0000313" key="4">
    <source>
        <dbReference type="EMBL" id="QXQ14014.1"/>
    </source>
</evidence>
<reference evidence="4" key="1">
    <citation type="submission" date="2021-07" db="EMBL/GenBank/DDBJ databases">
        <title>Candidatus Kaistella beijingensis sp. nov. isolated from a municipal wastewater treatment plant is involved in sludge foaming.</title>
        <authorList>
            <person name="Song Y."/>
            <person name="Liu S.-J."/>
        </authorList>
    </citation>
    <scope>NUCLEOTIDE SEQUENCE</scope>
    <source>
        <strain evidence="4">DSM 43998</strain>
    </source>
</reference>
<evidence type="ECO:0000256" key="2">
    <source>
        <dbReference type="SAM" id="MobiDB-lite"/>
    </source>
</evidence>
<feature type="domain" description="N-acetyltransferase" evidence="3">
    <location>
        <begin position="45"/>
        <end position="220"/>
    </location>
</feature>
<dbReference type="Proteomes" id="UP000887023">
    <property type="component" value="Chromosome"/>
</dbReference>